<reference evidence="3" key="1">
    <citation type="journal article" date="2017" name="Plant J.">
        <title>The pomegranate (Punica granatum L.) genome and the genomics of punicalagin biosynthesis.</title>
        <authorList>
            <person name="Qin G."/>
            <person name="Xu C."/>
            <person name="Ming R."/>
            <person name="Tang H."/>
            <person name="Guyot R."/>
            <person name="Kramer E.M."/>
            <person name="Hu Y."/>
            <person name="Yi X."/>
            <person name="Qi Y."/>
            <person name="Xu X."/>
            <person name="Gao Z."/>
            <person name="Pan H."/>
            <person name="Jian J."/>
            <person name="Tian Y."/>
            <person name="Yue Z."/>
            <person name="Xu Y."/>
        </authorList>
    </citation>
    <scope>NUCLEOTIDE SEQUENCE [LARGE SCALE GENOMIC DNA]</scope>
    <source>
        <strain evidence="3">cv. Dabenzi</strain>
    </source>
</reference>
<proteinExistence type="predicted"/>
<dbReference type="Proteomes" id="UP000197138">
    <property type="component" value="Unassembled WGS sequence"/>
</dbReference>
<feature type="compositionally biased region" description="Basic and acidic residues" evidence="1">
    <location>
        <begin position="1"/>
        <end position="14"/>
    </location>
</feature>
<dbReference type="EMBL" id="MTKT01005880">
    <property type="protein sequence ID" value="OWM63766.1"/>
    <property type="molecule type" value="Genomic_DNA"/>
</dbReference>
<evidence type="ECO:0000313" key="2">
    <source>
        <dbReference type="EMBL" id="OWM63766.1"/>
    </source>
</evidence>
<protein>
    <submittedName>
        <fullName evidence="2">Uncharacterized protein</fullName>
    </submittedName>
</protein>
<gene>
    <name evidence="2" type="ORF">CDL15_Pgr006028</name>
</gene>
<name>A0A218VTQ6_PUNGR</name>
<evidence type="ECO:0000256" key="1">
    <source>
        <dbReference type="SAM" id="MobiDB-lite"/>
    </source>
</evidence>
<dbReference type="AlphaFoldDB" id="A0A218VTQ6"/>
<sequence length="94" mass="10915">MEEAARETDEHGDVEGDEDDDDHDSGKDSENSTYNPRLEQYYTWDEDYDQFVQSTDPHLEDHEMHNACAGVVYGYFSLHEGSFPLSEVQHEEKL</sequence>
<feature type="region of interest" description="Disordered" evidence="1">
    <location>
        <begin position="1"/>
        <end position="40"/>
    </location>
</feature>
<organism evidence="2 3">
    <name type="scientific">Punica granatum</name>
    <name type="common">Pomegranate</name>
    <dbReference type="NCBI Taxonomy" id="22663"/>
    <lineage>
        <taxon>Eukaryota</taxon>
        <taxon>Viridiplantae</taxon>
        <taxon>Streptophyta</taxon>
        <taxon>Embryophyta</taxon>
        <taxon>Tracheophyta</taxon>
        <taxon>Spermatophyta</taxon>
        <taxon>Magnoliopsida</taxon>
        <taxon>eudicotyledons</taxon>
        <taxon>Gunneridae</taxon>
        <taxon>Pentapetalae</taxon>
        <taxon>rosids</taxon>
        <taxon>malvids</taxon>
        <taxon>Myrtales</taxon>
        <taxon>Lythraceae</taxon>
        <taxon>Punica</taxon>
    </lineage>
</organism>
<evidence type="ECO:0000313" key="3">
    <source>
        <dbReference type="Proteomes" id="UP000197138"/>
    </source>
</evidence>
<accession>A0A218VTQ6</accession>
<comment type="caution">
    <text evidence="2">The sequence shown here is derived from an EMBL/GenBank/DDBJ whole genome shotgun (WGS) entry which is preliminary data.</text>
</comment>